<dbReference type="HOGENOM" id="CLU_065219_0_0_11"/>
<dbReference type="eggNOG" id="COG1846">
    <property type="taxonomic scope" value="Bacteria"/>
</dbReference>
<dbReference type="PROSITE" id="PS50995">
    <property type="entry name" value="HTH_MARR_2"/>
    <property type="match status" value="1"/>
</dbReference>
<dbReference type="InterPro" id="IPR000835">
    <property type="entry name" value="HTH_MarR-typ"/>
</dbReference>
<dbReference type="CDD" id="cd00090">
    <property type="entry name" value="HTH_ARSR"/>
    <property type="match status" value="1"/>
</dbReference>
<dbReference type="CDD" id="cd04301">
    <property type="entry name" value="NAT_SF"/>
    <property type="match status" value="1"/>
</dbReference>
<dbReference type="AlphaFoldDB" id="D7C1L3"/>
<feature type="domain" description="N-acetyltransferase" evidence="3">
    <location>
        <begin position="150"/>
        <end position="306"/>
    </location>
</feature>
<dbReference type="PANTHER" id="PTHR13947:SF37">
    <property type="entry name" value="LD18367P"/>
    <property type="match status" value="1"/>
</dbReference>
<name>D7C1L3_STRBB</name>
<proteinExistence type="predicted"/>
<dbReference type="EMBL" id="CP002047">
    <property type="protein sequence ID" value="ADI10078.1"/>
    <property type="molecule type" value="Genomic_DNA"/>
</dbReference>
<organism evidence="4 5">
    <name type="scientific">Streptomyces bingchenggensis (strain BCW-1)</name>
    <dbReference type="NCBI Taxonomy" id="749414"/>
    <lineage>
        <taxon>Bacteria</taxon>
        <taxon>Bacillati</taxon>
        <taxon>Actinomycetota</taxon>
        <taxon>Actinomycetes</taxon>
        <taxon>Kitasatosporales</taxon>
        <taxon>Streptomycetaceae</taxon>
        <taxon>Streptomyces</taxon>
    </lineage>
</organism>
<dbReference type="SUPFAM" id="SSF46785">
    <property type="entry name" value="Winged helix' DNA-binding domain"/>
    <property type="match status" value="1"/>
</dbReference>
<dbReference type="GO" id="GO:0008080">
    <property type="term" value="F:N-acetyltransferase activity"/>
    <property type="evidence" value="ECO:0007669"/>
    <property type="project" value="InterPro"/>
</dbReference>
<evidence type="ECO:0000313" key="4">
    <source>
        <dbReference type="EMBL" id="ADI10078.1"/>
    </source>
</evidence>
<dbReference type="InterPro" id="IPR000182">
    <property type="entry name" value="GNAT_dom"/>
</dbReference>
<protein>
    <submittedName>
        <fullName evidence="4">MarR family transcriptional regulator</fullName>
    </submittedName>
</protein>
<keyword evidence="1" id="KW-0808">Transferase</keyword>
<dbReference type="STRING" id="749414.SBI_06958"/>
<evidence type="ECO:0000256" key="1">
    <source>
        <dbReference type="ARBA" id="ARBA00022679"/>
    </source>
</evidence>
<evidence type="ECO:0000259" key="3">
    <source>
        <dbReference type="PROSITE" id="PS51186"/>
    </source>
</evidence>
<gene>
    <name evidence="4" type="ordered locus">SBI_06958</name>
</gene>
<dbReference type="eggNOG" id="COG0456">
    <property type="taxonomic scope" value="Bacteria"/>
</dbReference>
<dbReference type="Gene3D" id="3.40.630.30">
    <property type="match status" value="1"/>
</dbReference>
<evidence type="ECO:0000259" key="2">
    <source>
        <dbReference type="PROSITE" id="PS50995"/>
    </source>
</evidence>
<dbReference type="KEGG" id="sbh:SBI_06958"/>
<dbReference type="Gene3D" id="1.10.10.10">
    <property type="entry name" value="Winged helix-like DNA-binding domain superfamily/Winged helix DNA-binding domain"/>
    <property type="match status" value="1"/>
</dbReference>
<dbReference type="Pfam" id="PF00583">
    <property type="entry name" value="Acetyltransf_1"/>
    <property type="match status" value="1"/>
</dbReference>
<dbReference type="InterPro" id="IPR036388">
    <property type="entry name" value="WH-like_DNA-bd_sf"/>
</dbReference>
<dbReference type="PATRIC" id="fig|749414.3.peg.7155"/>
<dbReference type="SUPFAM" id="SSF55729">
    <property type="entry name" value="Acyl-CoA N-acyltransferases (Nat)"/>
    <property type="match status" value="1"/>
</dbReference>
<feature type="domain" description="HTH marR-type" evidence="2">
    <location>
        <begin position="1"/>
        <end position="141"/>
    </location>
</feature>
<dbReference type="Proteomes" id="UP000000377">
    <property type="component" value="Chromosome"/>
</dbReference>
<dbReference type="InterPro" id="IPR036390">
    <property type="entry name" value="WH_DNA-bd_sf"/>
</dbReference>
<dbReference type="InterPro" id="IPR011991">
    <property type="entry name" value="ArsR-like_HTH"/>
</dbReference>
<evidence type="ECO:0000313" key="5">
    <source>
        <dbReference type="Proteomes" id="UP000000377"/>
    </source>
</evidence>
<dbReference type="RefSeq" id="WP_014179528.1">
    <property type="nucleotide sequence ID" value="NC_016582.1"/>
</dbReference>
<accession>D7C1L3</accession>
<dbReference type="PANTHER" id="PTHR13947">
    <property type="entry name" value="GNAT FAMILY N-ACETYLTRANSFERASE"/>
    <property type="match status" value="1"/>
</dbReference>
<dbReference type="PROSITE" id="PS51186">
    <property type="entry name" value="GNAT"/>
    <property type="match status" value="1"/>
</dbReference>
<dbReference type="InterPro" id="IPR016181">
    <property type="entry name" value="Acyl_CoA_acyltransferase"/>
</dbReference>
<reference evidence="4 5" key="1">
    <citation type="journal article" date="2010" name="J. Bacteriol.">
        <title>Genome sequence of the milbemycin-producing bacterium Streptomyces bingchenggensis.</title>
        <authorList>
            <person name="Wang X.J."/>
            <person name="Yan Y.J."/>
            <person name="Zhang B."/>
            <person name="An J."/>
            <person name="Wang J.J."/>
            <person name="Tian J."/>
            <person name="Jiang L."/>
            <person name="Chen Y.H."/>
            <person name="Huang S.X."/>
            <person name="Yin M."/>
            <person name="Zhang J."/>
            <person name="Gao A.L."/>
            <person name="Liu C.X."/>
            <person name="Zhu Z.X."/>
            <person name="Xiang W.S."/>
        </authorList>
    </citation>
    <scope>NUCLEOTIDE SEQUENCE [LARGE SCALE GENOMIC DNA]</scope>
    <source>
        <strain evidence="4 5">BCW-1</strain>
    </source>
</reference>
<keyword evidence="5" id="KW-1185">Reference proteome</keyword>
<dbReference type="SMART" id="SM00347">
    <property type="entry name" value="HTH_MARR"/>
    <property type="match status" value="1"/>
</dbReference>
<dbReference type="GO" id="GO:0003700">
    <property type="term" value="F:DNA-binding transcription factor activity"/>
    <property type="evidence" value="ECO:0007669"/>
    <property type="project" value="InterPro"/>
</dbReference>
<sequence length="308" mass="34824">MSDDLDTTIDEVRAFNRLYTRLIGVLDYPGRLHTPYTLSEARILYELAQRERAHVSALRNDLGLTAAHMSRTLGRFEEQGLITRERNVRDARHQQVSLTAEGRAAAAELDRKSRESVARLLARLDRPQLRRLREALATTRGVFSGEQERVRLRGPGPGDLGWIVQRHGVLYAKEFGWNGEFEALVARIVGEFGTDPGYERAWIAELGGRPVGSVLCVRDEAPETARLRLLLVEPDARGFGIGDRLVGACVKFAREAGYRELVLWTNDVLTAARRIYQRAGFELIAERRHHSYGADLVGQDWRLTLRGR</sequence>
<dbReference type="Pfam" id="PF01047">
    <property type="entry name" value="MarR"/>
    <property type="match status" value="1"/>
</dbReference>
<dbReference type="InterPro" id="IPR050769">
    <property type="entry name" value="NAT_camello-type"/>
</dbReference>